<protein>
    <submittedName>
        <fullName evidence="4">Putative DNA-binding transcriptional regulator YafY</fullName>
    </submittedName>
</protein>
<proteinExistence type="predicted"/>
<evidence type="ECO:0000256" key="1">
    <source>
        <dbReference type="ARBA" id="ARBA00023015"/>
    </source>
</evidence>
<dbReference type="PANTHER" id="PTHR34580:SF3">
    <property type="entry name" value="PROTEIN PAFB"/>
    <property type="match status" value="1"/>
</dbReference>
<dbReference type="PROSITE" id="PS52050">
    <property type="entry name" value="WYL"/>
    <property type="match status" value="1"/>
</dbReference>
<sequence length="317" mass="34527">MWDTSARLLRLLSLLQTPRDWSGPELADRLGVDGRTVRRDIDKLRALGYPVHATPGLPGYRLGAGVKMPPLLLDDEEAVAVTVGLRTAAGGGVAGIEEASLRALRKLEQLLPSRLRHRVAGLNAVTVAMPGSAAVDPDVLTTVAAAAHAHEQLRFDYTGRDGAAARRRTEPHRLVHSGRHWYLLAWDLDRDDWRNFRVDRMTPVIPAGPRFAPRDLPDDPAFHVSRGISTDVYRHHGEFLLHVPVATATAEIPPTVGTLEAVDGESCLLRAGANNLDELALHVPMFGIPFTVLGPPELVERMRGLAEIMATAVRSAD</sequence>
<organism evidence="4 5">
    <name type="scientific">Phytomonospora endophytica</name>
    <dbReference type="NCBI Taxonomy" id="714109"/>
    <lineage>
        <taxon>Bacteria</taxon>
        <taxon>Bacillati</taxon>
        <taxon>Actinomycetota</taxon>
        <taxon>Actinomycetes</taxon>
        <taxon>Micromonosporales</taxon>
        <taxon>Micromonosporaceae</taxon>
        <taxon>Phytomonospora</taxon>
    </lineage>
</organism>
<keyword evidence="2" id="KW-0804">Transcription</keyword>
<feature type="domain" description="HTH deoR-type" evidence="3">
    <location>
        <begin position="4"/>
        <end position="59"/>
    </location>
</feature>
<evidence type="ECO:0000259" key="3">
    <source>
        <dbReference type="PROSITE" id="PS51000"/>
    </source>
</evidence>
<dbReference type="PROSITE" id="PS51000">
    <property type="entry name" value="HTH_DEOR_2"/>
    <property type="match status" value="1"/>
</dbReference>
<dbReference type="GO" id="GO:0003700">
    <property type="term" value="F:DNA-binding transcription factor activity"/>
    <property type="evidence" value="ECO:0007669"/>
    <property type="project" value="InterPro"/>
</dbReference>
<keyword evidence="5" id="KW-1185">Reference proteome</keyword>
<evidence type="ECO:0000256" key="2">
    <source>
        <dbReference type="ARBA" id="ARBA00023163"/>
    </source>
</evidence>
<evidence type="ECO:0000313" key="4">
    <source>
        <dbReference type="EMBL" id="MBB6039941.1"/>
    </source>
</evidence>
<dbReference type="InterPro" id="IPR057727">
    <property type="entry name" value="WCX_dom"/>
</dbReference>
<dbReference type="PANTHER" id="PTHR34580">
    <property type="match status" value="1"/>
</dbReference>
<keyword evidence="4" id="KW-0238">DNA-binding</keyword>
<dbReference type="RefSeq" id="WP_184793012.1">
    <property type="nucleotide sequence ID" value="NZ_BONT01000103.1"/>
</dbReference>
<dbReference type="AlphaFoldDB" id="A0A841FRM3"/>
<dbReference type="SUPFAM" id="SSF46785">
    <property type="entry name" value="Winged helix' DNA-binding domain"/>
    <property type="match status" value="1"/>
</dbReference>
<dbReference type="InterPro" id="IPR001034">
    <property type="entry name" value="DeoR_HTH"/>
</dbReference>
<accession>A0A841FRM3</accession>
<dbReference type="Pfam" id="PF25583">
    <property type="entry name" value="WCX"/>
    <property type="match status" value="1"/>
</dbReference>
<gene>
    <name evidence="4" type="ORF">HNR73_007840</name>
</gene>
<dbReference type="Proteomes" id="UP000548476">
    <property type="component" value="Unassembled WGS sequence"/>
</dbReference>
<dbReference type="Gene3D" id="1.10.10.10">
    <property type="entry name" value="Winged helix-like DNA-binding domain superfamily/Winged helix DNA-binding domain"/>
    <property type="match status" value="1"/>
</dbReference>
<dbReference type="GO" id="GO:0003677">
    <property type="term" value="F:DNA binding"/>
    <property type="evidence" value="ECO:0007669"/>
    <property type="project" value="UniProtKB-KW"/>
</dbReference>
<dbReference type="Pfam" id="PF08279">
    <property type="entry name" value="HTH_11"/>
    <property type="match status" value="1"/>
</dbReference>
<comment type="caution">
    <text evidence="4">The sequence shown here is derived from an EMBL/GenBank/DDBJ whole genome shotgun (WGS) entry which is preliminary data.</text>
</comment>
<dbReference type="InterPro" id="IPR013196">
    <property type="entry name" value="HTH_11"/>
</dbReference>
<dbReference type="Pfam" id="PF13280">
    <property type="entry name" value="WYL"/>
    <property type="match status" value="1"/>
</dbReference>
<reference evidence="4 5" key="1">
    <citation type="submission" date="2020-08" db="EMBL/GenBank/DDBJ databases">
        <title>Genomic Encyclopedia of Type Strains, Phase IV (KMG-IV): sequencing the most valuable type-strain genomes for metagenomic binning, comparative biology and taxonomic classification.</title>
        <authorList>
            <person name="Goeker M."/>
        </authorList>
    </citation>
    <scope>NUCLEOTIDE SEQUENCE [LARGE SCALE GENOMIC DNA]</scope>
    <source>
        <strain evidence="4 5">YIM 65646</strain>
    </source>
</reference>
<dbReference type="InterPro" id="IPR036388">
    <property type="entry name" value="WH-like_DNA-bd_sf"/>
</dbReference>
<keyword evidence="1" id="KW-0805">Transcription regulation</keyword>
<dbReference type="InterPro" id="IPR026881">
    <property type="entry name" value="WYL_dom"/>
</dbReference>
<dbReference type="EMBL" id="JACHGT010000027">
    <property type="protein sequence ID" value="MBB6039941.1"/>
    <property type="molecule type" value="Genomic_DNA"/>
</dbReference>
<evidence type="ECO:0000313" key="5">
    <source>
        <dbReference type="Proteomes" id="UP000548476"/>
    </source>
</evidence>
<name>A0A841FRM3_9ACTN</name>
<dbReference type="InterPro" id="IPR036390">
    <property type="entry name" value="WH_DNA-bd_sf"/>
</dbReference>
<dbReference type="InterPro" id="IPR051534">
    <property type="entry name" value="CBASS_pafABC_assoc_protein"/>
</dbReference>